<keyword evidence="3" id="KW-1185">Reference proteome</keyword>
<dbReference type="EMBL" id="JAUCMV010000001">
    <property type="protein sequence ID" value="KAK0427784.1"/>
    <property type="molecule type" value="Genomic_DNA"/>
</dbReference>
<feature type="coiled-coil region" evidence="1">
    <location>
        <begin position="61"/>
        <end position="148"/>
    </location>
</feature>
<comment type="caution">
    <text evidence="2">The sequence shown here is derived from an EMBL/GenBank/DDBJ whole genome shotgun (WGS) entry which is preliminary data.</text>
</comment>
<evidence type="ECO:0000313" key="2">
    <source>
        <dbReference type="EMBL" id="KAK0427784.1"/>
    </source>
</evidence>
<gene>
    <name evidence="2" type="ORF">QR680_010425</name>
</gene>
<organism evidence="2 3">
    <name type="scientific">Steinernema hermaphroditum</name>
    <dbReference type="NCBI Taxonomy" id="289476"/>
    <lineage>
        <taxon>Eukaryota</taxon>
        <taxon>Metazoa</taxon>
        <taxon>Ecdysozoa</taxon>
        <taxon>Nematoda</taxon>
        <taxon>Chromadorea</taxon>
        <taxon>Rhabditida</taxon>
        <taxon>Tylenchina</taxon>
        <taxon>Panagrolaimomorpha</taxon>
        <taxon>Strongyloidoidea</taxon>
        <taxon>Steinernematidae</taxon>
        <taxon>Steinernema</taxon>
    </lineage>
</organism>
<dbReference type="AlphaFoldDB" id="A0AA39IQH9"/>
<sequence>MLDGRNVAVDREDIFQQQLELIETLAKEKDDLQVKLIDQIQVCAKLEYLLMVETEKGERQSERQQKTILQLLEEKQAMMEEMQKLKSPMDVQANNDDQSSADVKRELVDLQLVNSSLKEENHRLQMETQDLRRRLEEQSRSLESLSQKTVTVTPRQYRKVPKTNPNIRTCQLQTQQIHSFQTPPEEPQLQIPRRFVAKLRKDVRRSVPNLHFIEEERPVGTTKEKSKKGLLKRLSLRLVSPNIARE</sequence>
<proteinExistence type="predicted"/>
<protein>
    <submittedName>
        <fullName evidence="2">Uncharacterized protein</fullName>
    </submittedName>
</protein>
<dbReference type="Proteomes" id="UP001175271">
    <property type="component" value="Unassembled WGS sequence"/>
</dbReference>
<evidence type="ECO:0000313" key="3">
    <source>
        <dbReference type="Proteomes" id="UP001175271"/>
    </source>
</evidence>
<evidence type="ECO:0000256" key="1">
    <source>
        <dbReference type="SAM" id="Coils"/>
    </source>
</evidence>
<keyword evidence="1" id="KW-0175">Coiled coil</keyword>
<accession>A0AA39IQH9</accession>
<reference evidence="2" key="1">
    <citation type="submission" date="2023-06" db="EMBL/GenBank/DDBJ databases">
        <title>Genomic analysis of the entomopathogenic nematode Steinernema hermaphroditum.</title>
        <authorList>
            <person name="Schwarz E.M."/>
            <person name="Heppert J.K."/>
            <person name="Baniya A."/>
            <person name="Schwartz H.T."/>
            <person name="Tan C.-H."/>
            <person name="Antoshechkin I."/>
            <person name="Sternberg P.W."/>
            <person name="Goodrich-Blair H."/>
            <person name="Dillman A.R."/>
        </authorList>
    </citation>
    <scope>NUCLEOTIDE SEQUENCE</scope>
    <source>
        <strain evidence="2">PS9179</strain>
        <tissue evidence="2">Whole animal</tissue>
    </source>
</reference>
<name>A0AA39IQH9_9BILA</name>